<reference evidence="16" key="1">
    <citation type="submission" date="2020-11" db="EMBL/GenBank/DDBJ databases">
        <title>Isolation and identification of active actinomycetes.</title>
        <authorList>
            <person name="Sun X."/>
        </authorList>
    </citation>
    <scope>NUCLEOTIDE SEQUENCE</scope>
    <source>
        <strain evidence="16">NEAU-A11</strain>
    </source>
</reference>
<keyword evidence="9" id="KW-0862">Zinc</keyword>
<evidence type="ECO:0000256" key="7">
    <source>
        <dbReference type="ARBA" id="ARBA00022723"/>
    </source>
</evidence>
<keyword evidence="6" id="KW-0645">Protease</keyword>
<evidence type="ECO:0000313" key="17">
    <source>
        <dbReference type="Proteomes" id="UP000598146"/>
    </source>
</evidence>
<evidence type="ECO:0000256" key="6">
    <source>
        <dbReference type="ARBA" id="ARBA00022670"/>
    </source>
</evidence>
<dbReference type="PANTHER" id="PTHR11533:SF297">
    <property type="entry name" value="AMINOPEPTIDASE N"/>
    <property type="match status" value="1"/>
</dbReference>
<comment type="caution">
    <text evidence="16">The sequence shown here is derived from an EMBL/GenBank/DDBJ whole genome shotgun (WGS) entry which is preliminary data.</text>
</comment>
<comment type="similarity">
    <text evidence="3">Belongs to the peptidase M1 family.</text>
</comment>
<dbReference type="InterPro" id="IPR045357">
    <property type="entry name" value="Aminopeptidase_N-like_N"/>
</dbReference>
<dbReference type="EC" id="3.4.11.2" evidence="4"/>
<dbReference type="GO" id="GO:0008237">
    <property type="term" value="F:metallopeptidase activity"/>
    <property type="evidence" value="ECO:0007669"/>
    <property type="project" value="UniProtKB-KW"/>
</dbReference>
<evidence type="ECO:0000256" key="13">
    <source>
        <dbReference type="SAM" id="SignalP"/>
    </source>
</evidence>
<accession>A0A931FZH3</accession>
<dbReference type="InterPro" id="IPR001930">
    <property type="entry name" value="Peptidase_M1"/>
</dbReference>
<keyword evidence="7" id="KW-0479">Metal-binding</keyword>
<keyword evidence="10" id="KW-0482">Metalloprotease</keyword>
<dbReference type="GO" id="GO:0008270">
    <property type="term" value="F:zinc ion binding"/>
    <property type="evidence" value="ECO:0007669"/>
    <property type="project" value="InterPro"/>
</dbReference>
<evidence type="ECO:0000256" key="4">
    <source>
        <dbReference type="ARBA" id="ARBA00012564"/>
    </source>
</evidence>
<organism evidence="16 17">
    <name type="scientific">Actinoplanes aureus</name>
    <dbReference type="NCBI Taxonomy" id="2792083"/>
    <lineage>
        <taxon>Bacteria</taxon>
        <taxon>Bacillati</taxon>
        <taxon>Actinomycetota</taxon>
        <taxon>Actinomycetes</taxon>
        <taxon>Micromonosporales</taxon>
        <taxon>Micromonosporaceae</taxon>
        <taxon>Actinoplanes</taxon>
    </lineage>
</organism>
<gene>
    <name evidence="16" type="ORF">I4J89_30005</name>
</gene>
<feature type="chain" id="PRO_5037234198" description="Aminopeptidase N" evidence="13">
    <location>
        <begin position="25"/>
        <end position="509"/>
    </location>
</feature>
<dbReference type="PRINTS" id="PR00756">
    <property type="entry name" value="ALADIPTASE"/>
</dbReference>
<dbReference type="InterPro" id="IPR042097">
    <property type="entry name" value="Aminopeptidase_N-like_N_sf"/>
</dbReference>
<evidence type="ECO:0000256" key="11">
    <source>
        <dbReference type="ARBA" id="ARBA00029811"/>
    </source>
</evidence>
<evidence type="ECO:0000259" key="14">
    <source>
        <dbReference type="Pfam" id="PF01433"/>
    </source>
</evidence>
<dbReference type="PANTHER" id="PTHR11533">
    <property type="entry name" value="PROTEASE M1 ZINC METALLOPROTEASE"/>
    <property type="match status" value="1"/>
</dbReference>
<evidence type="ECO:0000256" key="9">
    <source>
        <dbReference type="ARBA" id="ARBA00022833"/>
    </source>
</evidence>
<dbReference type="Gene3D" id="2.60.40.1730">
    <property type="entry name" value="tricorn interacting facor f3 domain"/>
    <property type="match status" value="1"/>
</dbReference>
<proteinExistence type="inferred from homology"/>
<feature type="signal peptide" evidence="13">
    <location>
        <begin position="1"/>
        <end position="24"/>
    </location>
</feature>
<evidence type="ECO:0000259" key="15">
    <source>
        <dbReference type="Pfam" id="PF17900"/>
    </source>
</evidence>
<dbReference type="RefSeq" id="WP_196417468.1">
    <property type="nucleotide sequence ID" value="NZ_JADQTO010000016.1"/>
</dbReference>
<dbReference type="SUPFAM" id="SSF55486">
    <property type="entry name" value="Metalloproteases ('zincins'), catalytic domain"/>
    <property type="match status" value="1"/>
</dbReference>
<dbReference type="Gene3D" id="1.10.390.10">
    <property type="entry name" value="Neutral Protease Domain 2"/>
    <property type="match status" value="1"/>
</dbReference>
<sequence>MRRLLVAVTATALTLAGTGAAAQAAPVAVPQQHRAAPAPGGPGLGDEYYPDYGNSGYDVSHYDVRLRYTPATDRLTGTTTILATATQDLSRFNLDFLLDVSSVRVNNRPATFVREGEHELVVTPARPVADGGAMTVVVQYAGTPSTEVAAGFTAWVRTPDGALAVGQPEIAWWWYPSNDHPSDKATFDVSVSVPEGVEAISNGVMPRPPVRETLGYTRWSWRSVKPQATYLTFLAVGQYDVTTDTTAGGLPVYNAYSQLLTQDFRDAAQASIERTAEITEWEETVFGPYPFEAIGGLVAPPNTLGFALENQTRPTYSSGFFRRGSNTSVVVHEMAHQWFGDSLSLAEWKHIWLNEGFASYAEWLWSEKNEEGTAQEIFDYLYATYPDDAAIWTTAPADPGVPQLFGDAVYDRGAMTLHQLRLAVGDDDFFEIVRTWAAEHKYGDVTTEEFTALAEKISGEDLDALFQAWLFTPSKPAVAGAATLARKAAPAAPKSWAKISQTHELLHRH</sequence>
<dbReference type="InterPro" id="IPR027268">
    <property type="entry name" value="Peptidase_M4/M1_CTD_sf"/>
</dbReference>
<evidence type="ECO:0000256" key="10">
    <source>
        <dbReference type="ARBA" id="ARBA00023049"/>
    </source>
</evidence>
<name>A0A931FZH3_9ACTN</name>
<dbReference type="GO" id="GO:0016285">
    <property type="term" value="F:alanyl aminopeptidase activity"/>
    <property type="evidence" value="ECO:0007669"/>
    <property type="project" value="UniProtKB-EC"/>
</dbReference>
<protein>
    <recommendedName>
        <fullName evidence="5">Aminopeptidase N</fullName>
        <ecNumber evidence="4">3.4.11.2</ecNumber>
    </recommendedName>
    <alternativeName>
        <fullName evidence="11">Alanine aminopeptidase</fullName>
    </alternativeName>
    <alternativeName>
        <fullName evidence="12">Lysyl aminopeptidase</fullName>
    </alternativeName>
</protein>
<evidence type="ECO:0000256" key="5">
    <source>
        <dbReference type="ARBA" id="ARBA00015611"/>
    </source>
</evidence>
<evidence type="ECO:0000256" key="12">
    <source>
        <dbReference type="ARBA" id="ARBA00031533"/>
    </source>
</evidence>
<evidence type="ECO:0000256" key="2">
    <source>
        <dbReference type="ARBA" id="ARBA00001947"/>
    </source>
</evidence>
<dbReference type="GO" id="GO:0006508">
    <property type="term" value="P:proteolysis"/>
    <property type="evidence" value="ECO:0007669"/>
    <property type="project" value="UniProtKB-KW"/>
</dbReference>
<dbReference type="SUPFAM" id="SSF63737">
    <property type="entry name" value="Leukotriene A4 hydrolase N-terminal domain"/>
    <property type="match status" value="1"/>
</dbReference>
<dbReference type="CDD" id="cd09603">
    <property type="entry name" value="M1_APN_like"/>
    <property type="match status" value="1"/>
</dbReference>
<evidence type="ECO:0000256" key="8">
    <source>
        <dbReference type="ARBA" id="ARBA00022801"/>
    </source>
</evidence>
<dbReference type="EMBL" id="JADQTO010000016">
    <property type="protein sequence ID" value="MBG0565693.1"/>
    <property type="molecule type" value="Genomic_DNA"/>
</dbReference>
<evidence type="ECO:0000313" key="16">
    <source>
        <dbReference type="EMBL" id="MBG0565693.1"/>
    </source>
</evidence>
<dbReference type="Pfam" id="PF17900">
    <property type="entry name" value="Peptidase_M1_N"/>
    <property type="match status" value="1"/>
</dbReference>
<dbReference type="Proteomes" id="UP000598146">
    <property type="component" value="Unassembled WGS sequence"/>
</dbReference>
<comment type="catalytic activity">
    <reaction evidence="1">
        <text>Release of an N-terminal amino acid, Xaa-|-Yaa- from a peptide, amide or arylamide. Xaa is preferably Ala, but may be most amino acids including Pro (slow action). When a terminal hydrophobic residue is followed by a prolyl residue, the two may be released as an intact Xaa-Pro dipeptide.</text>
        <dbReference type="EC" id="3.4.11.2"/>
    </reaction>
</comment>
<keyword evidence="13" id="KW-0732">Signal</keyword>
<feature type="domain" description="Aminopeptidase N-like N-terminal" evidence="15">
    <location>
        <begin position="60"/>
        <end position="231"/>
    </location>
</feature>
<evidence type="ECO:0000256" key="1">
    <source>
        <dbReference type="ARBA" id="ARBA00000098"/>
    </source>
</evidence>
<feature type="domain" description="Peptidase M1 membrane alanine aminopeptidase" evidence="14">
    <location>
        <begin position="284"/>
        <end position="469"/>
    </location>
</feature>
<keyword evidence="17" id="KW-1185">Reference proteome</keyword>
<dbReference type="AlphaFoldDB" id="A0A931FZH3"/>
<keyword evidence="8" id="KW-0378">Hydrolase</keyword>
<evidence type="ECO:0000256" key="3">
    <source>
        <dbReference type="ARBA" id="ARBA00010136"/>
    </source>
</evidence>
<comment type="cofactor">
    <cofactor evidence="2">
        <name>Zn(2+)</name>
        <dbReference type="ChEBI" id="CHEBI:29105"/>
    </cofactor>
</comment>
<dbReference type="InterPro" id="IPR050344">
    <property type="entry name" value="Peptidase_M1_aminopeptidases"/>
</dbReference>
<dbReference type="InterPro" id="IPR014782">
    <property type="entry name" value="Peptidase_M1_dom"/>
</dbReference>
<dbReference type="Pfam" id="PF01433">
    <property type="entry name" value="Peptidase_M1"/>
    <property type="match status" value="1"/>
</dbReference>